<dbReference type="Proteomes" id="UP000033115">
    <property type="component" value="Chromosome"/>
</dbReference>
<reference evidence="7 8" key="1">
    <citation type="journal article" date="2015" name="J. Biotechnol.">
        <title>Complete genome sequence of a malodorant-producing acetogen, Clostridium scatologenes ATCC 25775(T).</title>
        <authorList>
            <person name="Zhu Z."/>
            <person name="Guo T."/>
            <person name="Zheng H."/>
            <person name="Song T."/>
            <person name="Ouyang P."/>
            <person name="Xie J."/>
        </authorList>
    </citation>
    <scope>NUCLEOTIDE SEQUENCE [LARGE SCALE GENOMIC DNA]</scope>
    <source>
        <strain evidence="7 8">ATCC 25775</strain>
    </source>
</reference>
<dbReference type="AlphaFoldDB" id="A0A0E3MAL1"/>
<evidence type="ECO:0000256" key="3">
    <source>
        <dbReference type="ARBA" id="ARBA00022737"/>
    </source>
</evidence>
<evidence type="ECO:0000313" key="7">
    <source>
        <dbReference type="EMBL" id="AKA70819.1"/>
    </source>
</evidence>
<dbReference type="CDD" id="cd00093">
    <property type="entry name" value="HTH_XRE"/>
    <property type="match status" value="1"/>
</dbReference>
<dbReference type="SUPFAM" id="SSF47413">
    <property type="entry name" value="lambda repressor-like DNA-binding domains"/>
    <property type="match status" value="1"/>
</dbReference>
<name>A0A0E3MAL1_CLOSL</name>
<dbReference type="InterPro" id="IPR019734">
    <property type="entry name" value="TPR_rpt"/>
</dbReference>
<evidence type="ECO:0000256" key="6">
    <source>
        <dbReference type="PROSITE-ProRule" id="PRU00339"/>
    </source>
</evidence>
<evidence type="ECO:0000256" key="4">
    <source>
        <dbReference type="ARBA" id="ARBA00022803"/>
    </source>
</evidence>
<evidence type="ECO:0000256" key="2">
    <source>
        <dbReference type="ARBA" id="ARBA00022490"/>
    </source>
</evidence>
<sequence>MEILSTGEKIKRARTYKGCTLKDLCGDKISVSKMSCIENDKIKPEDWILEFVAEKLQIDESYLKQDIKSQVIRNINDIEKSEYSDEYESILEYNLKYAEEYSYFDISFNIMHLLFNYYLDKNKIEKIQLIISKYYDYWKKCFTEENGVVYYMDIARFFYNTKEFSQAANYYSNVRDVSKKSKDYALLARATYNEAACYVMLENYETAYEIAINLTDLIDYIENDIKKAEAYHMLGILCLRRNHVENFDEYEQKSFKLYENNLSHKAQAIYNYAVVMFSLNMKDKAINYINKALECYPKDNKETLVKFMLMNINKLIENDVLDKAQKVCDMALNYAITLNNITFIERAYYYKSLILEREGDLSSAEMYINLSLDALLKFANNNEIYRRYMEMGNMYYRIGNVRESIKYFNFAINLEKKM</sequence>
<dbReference type="RefSeq" id="WP_029160600.1">
    <property type="nucleotide sequence ID" value="NZ_CP009933.1"/>
</dbReference>
<organism evidence="7 8">
    <name type="scientific">Clostridium scatologenes</name>
    <dbReference type="NCBI Taxonomy" id="1548"/>
    <lineage>
        <taxon>Bacteria</taxon>
        <taxon>Bacillati</taxon>
        <taxon>Bacillota</taxon>
        <taxon>Clostridia</taxon>
        <taxon>Eubacteriales</taxon>
        <taxon>Clostridiaceae</taxon>
        <taxon>Clostridium</taxon>
    </lineage>
</organism>
<dbReference type="Gene3D" id="1.25.40.10">
    <property type="entry name" value="Tetratricopeptide repeat domain"/>
    <property type="match status" value="2"/>
</dbReference>
<comment type="similarity">
    <text evidence="5">Belongs to the Rap family.</text>
</comment>
<feature type="repeat" description="TPR" evidence="6">
    <location>
        <begin position="266"/>
        <end position="299"/>
    </location>
</feature>
<dbReference type="PANTHER" id="PTHR46630">
    <property type="entry name" value="TETRATRICOPEPTIDE REPEAT PROTEIN 29"/>
    <property type="match status" value="1"/>
</dbReference>
<evidence type="ECO:0000256" key="5">
    <source>
        <dbReference type="ARBA" id="ARBA00038253"/>
    </source>
</evidence>
<keyword evidence="2" id="KW-0963">Cytoplasm</keyword>
<proteinExistence type="inferred from homology"/>
<keyword evidence="8" id="KW-1185">Reference proteome</keyword>
<dbReference type="InterPro" id="IPR001387">
    <property type="entry name" value="Cro/C1-type_HTH"/>
</dbReference>
<dbReference type="PANTHER" id="PTHR46630:SF1">
    <property type="entry name" value="TETRATRICOPEPTIDE REPEAT PROTEIN 29"/>
    <property type="match status" value="1"/>
</dbReference>
<evidence type="ECO:0000256" key="1">
    <source>
        <dbReference type="ARBA" id="ARBA00004496"/>
    </source>
</evidence>
<accession>A0A0E3MAL1</accession>
<dbReference type="PROSITE" id="PS50005">
    <property type="entry name" value="TPR"/>
    <property type="match status" value="1"/>
</dbReference>
<dbReference type="InterPro" id="IPR051476">
    <property type="entry name" value="Bac_ResReg_Asp_Phosphatase"/>
</dbReference>
<dbReference type="KEGG" id="csq:CSCA_3694"/>
<keyword evidence="3" id="KW-0677">Repeat</keyword>
<dbReference type="InterPro" id="IPR011990">
    <property type="entry name" value="TPR-like_helical_dom_sf"/>
</dbReference>
<dbReference type="SUPFAM" id="SSF48452">
    <property type="entry name" value="TPR-like"/>
    <property type="match status" value="2"/>
</dbReference>
<keyword evidence="4 6" id="KW-0802">TPR repeat</keyword>
<dbReference type="SMART" id="SM00028">
    <property type="entry name" value="TPR"/>
    <property type="match status" value="5"/>
</dbReference>
<gene>
    <name evidence="7" type="ORF">CSCA_3694</name>
</gene>
<comment type="subcellular location">
    <subcellularLocation>
        <location evidence="1">Cytoplasm</location>
    </subcellularLocation>
</comment>
<dbReference type="GO" id="GO:0005737">
    <property type="term" value="C:cytoplasm"/>
    <property type="evidence" value="ECO:0007669"/>
    <property type="project" value="UniProtKB-SubCell"/>
</dbReference>
<protein>
    <submittedName>
        <fullName evidence="7">Tetratricopeptide TPR_2 repeat protein</fullName>
    </submittedName>
</protein>
<dbReference type="HOGENOM" id="CLU_651668_0_0_9"/>
<dbReference type="STRING" id="1548.CSCA_3694"/>
<dbReference type="GO" id="GO:0003677">
    <property type="term" value="F:DNA binding"/>
    <property type="evidence" value="ECO:0007669"/>
    <property type="project" value="InterPro"/>
</dbReference>
<dbReference type="PROSITE" id="PS50293">
    <property type="entry name" value="TPR_REGION"/>
    <property type="match status" value="1"/>
</dbReference>
<dbReference type="EMBL" id="CP009933">
    <property type="protein sequence ID" value="AKA70819.1"/>
    <property type="molecule type" value="Genomic_DNA"/>
</dbReference>
<dbReference type="Gene3D" id="1.10.260.40">
    <property type="entry name" value="lambda repressor-like DNA-binding domains"/>
    <property type="match status" value="1"/>
</dbReference>
<dbReference type="InterPro" id="IPR010982">
    <property type="entry name" value="Lambda_DNA-bd_dom_sf"/>
</dbReference>
<evidence type="ECO:0000313" key="8">
    <source>
        <dbReference type="Proteomes" id="UP000033115"/>
    </source>
</evidence>